<keyword evidence="3 7" id="KW-0479">Metal-binding</keyword>
<comment type="function">
    <text evidence="7">Catalyzes the deamination of adenosine to inosine at the wobble position 34 of tRNA(Arg2).</text>
</comment>
<organism evidence="10 11">
    <name type="scientific">Gluconobacter frateurii NRIC 0228</name>
    <dbReference type="NCBI Taxonomy" id="1307946"/>
    <lineage>
        <taxon>Bacteria</taxon>
        <taxon>Pseudomonadati</taxon>
        <taxon>Pseudomonadota</taxon>
        <taxon>Alphaproteobacteria</taxon>
        <taxon>Acetobacterales</taxon>
        <taxon>Acetobacteraceae</taxon>
        <taxon>Gluconobacter</taxon>
    </lineage>
</organism>
<evidence type="ECO:0000256" key="6">
    <source>
        <dbReference type="ARBA" id="ARBA00048045"/>
    </source>
</evidence>
<dbReference type="Gene3D" id="3.40.140.10">
    <property type="entry name" value="Cytidine Deaminase, domain 2"/>
    <property type="match status" value="1"/>
</dbReference>
<dbReference type="EMBL" id="BAQW01000006">
    <property type="protein sequence ID" value="GBR11777.1"/>
    <property type="molecule type" value="Genomic_DNA"/>
</dbReference>
<evidence type="ECO:0000313" key="10">
    <source>
        <dbReference type="EMBL" id="GBR11777.1"/>
    </source>
</evidence>
<dbReference type="InterPro" id="IPR002125">
    <property type="entry name" value="CMP_dCMP_dom"/>
</dbReference>
<name>A0ABQ0QBD3_9PROT</name>
<evidence type="ECO:0000256" key="2">
    <source>
        <dbReference type="ARBA" id="ARBA00022694"/>
    </source>
</evidence>
<accession>A0ABQ0QBD3</accession>
<dbReference type="InterPro" id="IPR028883">
    <property type="entry name" value="tRNA_aden_deaminase"/>
</dbReference>
<evidence type="ECO:0000256" key="3">
    <source>
        <dbReference type="ARBA" id="ARBA00022723"/>
    </source>
</evidence>
<feature type="region of interest" description="Disordered" evidence="8">
    <location>
        <begin position="1"/>
        <end position="24"/>
    </location>
</feature>
<keyword evidence="5 7" id="KW-0862">Zinc</keyword>
<dbReference type="HAMAP" id="MF_00972">
    <property type="entry name" value="tRNA_aden_deaminase"/>
    <property type="match status" value="1"/>
</dbReference>
<dbReference type="PANTHER" id="PTHR11079">
    <property type="entry name" value="CYTOSINE DEAMINASE FAMILY MEMBER"/>
    <property type="match status" value="1"/>
</dbReference>
<dbReference type="InterPro" id="IPR016192">
    <property type="entry name" value="APOBEC/CMP_deaminase_Zn-bd"/>
</dbReference>
<comment type="similarity">
    <text evidence="1">Belongs to the cytidine and deoxycytidylate deaminase family. ADAT2 subfamily.</text>
</comment>
<feature type="compositionally biased region" description="Basic and acidic residues" evidence="8">
    <location>
        <begin position="1"/>
        <end position="11"/>
    </location>
</feature>
<comment type="caution">
    <text evidence="10">The sequence shown here is derived from an EMBL/GenBank/DDBJ whole genome shotgun (WGS) entry which is preliminary data.</text>
</comment>
<feature type="domain" description="CMP/dCMP-type deaminase" evidence="9">
    <location>
        <begin position="32"/>
        <end position="142"/>
    </location>
</feature>
<evidence type="ECO:0000259" key="9">
    <source>
        <dbReference type="PROSITE" id="PS51747"/>
    </source>
</evidence>
<gene>
    <name evidence="7" type="primary">tadA</name>
    <name evidence="10" type="ORF">AA0228_1488</name>
</gene>
<proteinExistence type="inferred from homology"/>
<reference evidence="10" key="1">
    <citation type="submission" date="2013-04" db="EMBL/GenBank/DDBJ databases">
        <title>The genome sequencing project of 58 acetic acid bacteria.</title>
        <authorList>
            <person name="Okamoto-Kainuma A."/>
            <person name="Ishikawa M."/>
            <person name="Umino S."/>
            <person name="Koizumi Y."/>
            <person name="Shiwa Y."/>
            <person name="Yoshikawa H."/>
            <person name="Matsutani M."/>
            <person name="Matsushita K."/>
        </authorList>
    </citation>
    <scope>NUCLEOTIDE SEQUENCE</scope>
    <source>
        <strain evidence="10">NRIC 0228</strain>
    </source>
</reference>
<feature type="binding site" evidence="7">
    <location>
        <position position="117"/>
    </location>
    <ligand>
        <name>Zn(2+)</name>
        <dbReference type="ChEBI" id="CHEBI:29105"/>
        <note>catalytic</note>
    </ligand>
</feature>
<feature type="binding site" evidence="7">
    <location>
        <position position="114"/>
    </location>
    <ligand>
        <name>Zn(2+)</name>
        <dbReference type="ChEBI" id="CHEBI:29105"/>
        <note>catalytic</note>
    </ligand>
</feature>
<dbReference type="Pfam" id="PF00383">
    <property type="entry name" value="dCMP_cyt_deam_1"/>
    <property type="match status" value="1"/>
</dbReference>
<dbReference type="PROSITE" id="PS00903">
    <property type="entry name" value="CYT_DCMP_DEAMINASES_1"/>
    <property type="match status" value="1"/>
</dbReference>
<dbReference type="PANTHER" id="PTHR11079:SF179">
    <property type="entry name" value="TRNA(ADENINE(34)) DEAMINASE, CHLOROPLASTIC"/>
    <property type="match status" value="1"/>
</dbReference>
<keyword evidence="4 7" id="KW-0378">Hydrolase</keyword>
<dbReference type="EC" id="3.5.4.33" evidence="7"/>
<comment type="subunit">
    <text evidence="7">Homodimer.</text>
</comment>
<comment type="cofactor">
    <cofactor evidence="7">
        <name>Zn(2+)</name>
        <dbReference type="ChEBI" id="CHEBI:29105"/>
    </cofactor>
    <text evidence="7">Binds 1 zinc ion per subunit.</text>
</comment>
<dbReference type="PROSITE" id="PS51747">
    <property type="entry name" value="CYT_DCMP_DEAMINASES_2"/>
    <property type="match status" value="1"/>
</dbReference>
<dbReference type="CDD" id="cd01285">
    <property type="entry name" value="nucleoside_deaminase"/>
    <property type="match status" value="1"/>
</dbReference>
<feature type="binding site" evidence="7">
    <location>
        <position position="84"/>
    </location>
    <ligand>
        <name>Zn(2+)</name>
        <dbReference type="ChEBI" id="CHEBI:29105"/>
        <note>catalytic</note>
    </ligand>
</feature>
<evidence type="ECO:0000256" key="8">
    <source>
        <dbReference type="SAM" id="MobiDB-lite"/>
    </source>
</evidence>
<dbReference type="Proteomes" id="UP001061070">
    <property type="component" value="Unassembled WGS sequence"/>
</dbReference>
<evidence type="ECO:0000256" key="1">
    <source>
        <dbReference type="ARBA" id="ARBA00010669"/>
    </source>
</evidence>
<sequence length="182" mass="19724">MIQRQADERGGIPETGWTGQGHAPHHRIMIQADTSRAMQTALDAADEAARHGEVPVGAVVLDAEGKILAVARNRVEELHDGSAHAELLAMREAAQKLGSPRLTGCTLVVTLEPCPMCAGAIVHFRCERVVFGAYDPKGGGVDHGPRLFERPNCLHRPEVIGGVREREASGQLKAFFQRLRRG</sequence>
<evidence type="ECO:0000313" key="11">
    <source>
        <dbReference type="Proteomes" id="UP001061070"/>
    </source>
</evidence>
<dbReference type="InterPro" id="IPR016193">
    <property type="entry name" value="Cytidine_deaminase-like"/>
</dbReference>
<keyword evidence="11" id="KW-1185">Reference proteome</keyword>
<feature type="active site" description="Proton donor" evidence="7">
    <location>
        <position position="86"/>
    </location>
</feature>
<evidence type="ECO:0000256" key="5">
    <source>
        <dbReference type="ARBA" id="ARBA00022833"/>
    </source>
</evidence>
<protein>
    <recommendedName>
        <fullName evidence="7">tRNA-specific adenosine deaminase</fullName>
        <ecNumber evidence="7">3.5.4.33</ecNumber>
    </recommendedName>
</protein>
<comment type="catalytic activity">
    <reaction evidence="6 7">
        <text>adenosine(34) in tRNA + H2O + H(+) = inosine(34) in tRNA + NH4(+)</text>
        <dbReference type="Rhea" id="RHEA:43168"/>
        <dbReference type="Rhea" id="RHEA-COMP:10373"/>
        <dbReference type="Rhea" id="RHEA-COMP:10374"/>
        <dbReference type="ChEBI" id="CHEBI:15377"/>
        <dbReference type="ChEBI" id="CHEBI:15378"/>
        <dbReference type="ChEBI" id="CHEBI:28938"/>
        <dbReference type="ChEBI" id="CHEBI:74411"/>
        <dbReference type="ChEBI" id="CHEBI:82852"/>
        <dbReference type="EC" id="3.5.4.33"/>
    </reaction>
</comment>
<keyword evidence="2 7" id="KW-0819">tRNA processing</keyword>
<evidence type="ECO:0000256" key="4">
    <source>
        <dbReference type="ARBA" id="ARBA00022801"/>
    </source>
</evidence>
<dbReference type="SUPFAM" id="SSF53927">
    <property type="entry name" value="Cytidine deaminase-like"/>
    <property type="match status" value="1"/>
</dbReference>
<evidence type="ECO:0000256" key="7">
    <source>
        <dbReference type="HAMAP-Rule" id="MF_00972"/>
    </source>
</evidence>